<dbReference type="InterPro" id="IPR004474">
    <property type="entry name" value="LytR_CpsA_psr"/>
</dbReference>
<dbReference type="NCBIfam" id="TIGR00350">
    <property type="entry name" value="lytR_cpsA_psr"/>
    <property type="match status" value="1"/>
</dbReference>
<keyword evidence="7" id="KW-1185">Reference proteome</keyword>
<organism evidence="6 7">
    <name type="scientific">Streptomyces chumphonensis</name>
    <dbReference type="NCBI Taxonomy" id="1214925"/>
    <lineage>
        <taxon>Bacteria</taxon>
        <taxon>Bacillati</taxon>
        <taxon>Actinomycetota</taxon>
        <taxon>Actinomycetes</taxon>
        <taxon>Kitasatosporales</taxon>
        <taxon>Streptomycetaceae</taxon>
        <taxon>Streptomyces</taxon>
    </lineage>
</organism>
<gene>
    <name evidence="6" type="ORF">IF129_16660</name>
</gene>
<dbReference type="EMBL" id="JACXYU010000008">
    <property type="protein sequence ID" value="MBD3933174.1"/>
    <property type="molecule type" value="Genomic_DNA"/>
</dbReference>
<accession>A0A927F055</accession>
<protein>
    <submittedName>
        <fullName evidence="6">LCP family protein</fullName>
    </submittedName>
</protein>
<comment type="caution">
    <text evidence="6">The sequence shown here is derived from an EMBL/GenBank/DDBJ whole genome shotgun (WGS) entry which is preliminary data.</text>
</comment>
<feature type="compositionally biased region" description="Low complexity" evidence="2">
    <location>
        <begin position="33"/>
        <end position="50"/>
    </location>
</feature>
<reference evidence="6" key="1">
    <citation type="submission" date="2020-09" db="EMBL/GenBank/DDBJ databases">
        <title>Secondary metabolite and genome analysis of marine Streptomyces chumphonensis KK1-2T.</title>
        <authorList>
            <person name="Phongsopitanun W."/>
            <person name="Kanchanasin P."/>
            <person name="Pittayakhajonwut P."/>
            <person name="Suwanborirux K."/>
            <person name="Tanasupawat S."/>
        </authorList>
    </citation>
    <scope>NUCLEOTIDE SEQUENCE</scope>
    <source>
        <strain evidence="6">KK1-2</strain>
    </source>
</reference>
<evidence type="ECO:0000256" key="3">
    <source>
        <dbReference type="SAM" id="Phobius"/>
    </source>
</evidence>
<dbReference type="AlphaFoldDB" id="A0A927F055"/>
<evidence type="ECO:0000313" key="6">
    <source>
        <dbReference type="EMBL" id="MBD3933174.1"/>
    </source>
</evidence>
<dbReference type="InterPro" id="IPR050922">
    <property type="entry name" value="LytR/CpsA/Psr_CW_biosynth"/>
</dbReference>
<keyword evidence="3" id="KW-0812">Transmembrane</keyword>
<evidence type="ECO:0000313" key="7">
    <source>
        <dbReference type="Proteomes" id="UP000632289"/>
    </source>
</evidence>
<evidence type="ECO:0000256" key="1">
    <source>
        <dbReference type="ARBA" id="ARBA00006068"/>
    </source>
</evidence>
<feature type="compositionally biased region" description="Basic residues" evidence="2">
    <location>
        <begin position="54"/>
        <end position="65"/>
    </location>
</feature>
<feature type="compositionally biased region" description="Pro residues" evidence="2">
    <location>
        <begin position="1"/>
        <end position="12"/>
    </location>
</feature>
<dbReference type="InterPro" id="IPR027381">
    <property type="entry name" value="LytR/CpsA/Psr_C"/>
</dbReference>
<dbReference type="PANTHER" id="PTHR33392:SF6">
    <property type="entry name" value="POLYISOPRENYL-TEICHOIC ACID--PEPTIDOGLYCAN TEICHOIC ACID TRANSFERASE TAGU"/>
    <property type="match status" value="1"/>
</dbReference>
<feature type="domain" description="Cell envelope-related transcriptional attenuator" evidence="4">
    <location>
        <begin position="148"/>
        <end position="310"/>
    </location>
</feature>
<dbReference type="Proteomes" id="UP000632289">
    <property type="component" value="Unassembled WGS sequence"/>
</dbReference>
<feature type="domain" description="LytR/CpsA/Psr regulator C-terminal" evidence="5">
    <location>
        <begin position="418"/>
        <end position="502"/>
    </location>
</feature>
<name>A0A927F055_9ACTN</name>
<dbReference type="PANTHER" id="PTHR33392">
    <property type="entry name" value="POLYISOPRENYL-TEICHOIC ACID--PEPTIDOGLYCAN TEICHOIC ACID TRANSFERASE TAGU"/>
    <property type="match status" value="1"/>
</dbReference>
<proteinExistence type="inferred from homology"/>
<dbReference type="Pfam" id="PF13399">
    <property type="entry name" value="LytR_C"/>
    <property type="match status" value="1"/>
</dbReference>
<comment type="similarity">
    <text evidence="1">Belongs to the LytR/CpsA/Psr (LCP) family.</text>
</comment>
<feature type="region of interest" description="Disordered" evidence="2">
    <location>
        <begin position="1"/>
        <end position="65"/>
    </location>
</feature>
<dbReference type="Pfam" id="PF03816">
    <property type="entry name" value="LytR_cpsA_psr"/>
    <property type="match status" value="1"/>
</dbReference>
<dbReference type="Gene3D" id="3.30.70.2390">
    <property type="match status" value="1"/>
</dbReference>
<keyword evidence="3" id="KW-1133">Transmembrane helix</keyword>
<feature type="transmembrane region" description="Helical" evidence="3">
    <location>
        <begin position="70"/>
        <end position="93"/>
    </location>
</feature>
<evidence type="ECO:0000259" key="4">
    <source>
        <dbReference type="Pfam" id="PF03816"/>
    </source>
</evidence>
<dbReference type="Gene3D" id="3.40.630.190">
    <property type="entry name" value="LCP protein"/>
    <property type="match status" value="1"/>
</dbReference>
<evidence type="ECO:0000256" key="2">
    <source>
        <dbReference type="SAM" id="MobiDB-lite"/>
    </source>
</evidence>
<sequence>MARPARPGPEPRPALRAWQAPNGRKGLDVGIHSASRAARNTAAAEGGAPEAGRRERRRGRRAPRSTRRRVLFWTAGTLAALLVAGTGVGAYLYQRLDGNIRGYDIEDDLGDNRPANLSPGAKNILVVGSDSREGTGGKYGSGFETMQSDTLMLVHIAANREWATVVSLPRDSWVEVPSCDQGDGRLSKAHHAKINSAFAIGGLSGEVKGALTCAVKAVEQNTGLRVDHFMSLDFNGFKGMVDALDGVEVCPEQPIRDKKANLDLAAGCQTLNGEESLGYVRTRYGVGDNSDIGRIGRQQDFLKTLAEKARSKLTDPKALFDFLEAFTSNLATDRAMAGIDPLRKLATSVQGIPSDRLTFLTVPNYPRELDHPTDRANVVWQYPQADTLFTRLANDEEVDKKELTDSAEESLDVRPSTTRVQVLNGTDTPGRAGEVAEELRRAGFQVVATGNAEEPAQETAIRYPQGMDVHADALAGRLQDAAVSADDATTPGLLTLVIGADFTGLRG</sequence>
<evidence type="ECO:0000259" key="5">
    <source>
        <dbReference type="Pfam" id="PF13399"/>
    </source>
</evidence>
<keyword evidence="3" id="KW-0472">Membrane</keyword>